<organism evidence="1 2">
    <name type="scientific">Armillaria borealis</name>
    <dbReference type="NCBI Taxonomy" id="47425"/>
    <lineage>
        <taxon>Eukaryota</taxon>
        <taxon>Fungi</taxon>
        <taxon>Dikarya</taxon>
        <taxon>Basidiomycota</taxon>
        <taxon>Agaricomycotina</taxon>
        <taxon>Agaricomycetes</taxon>
        <taxon>Agaricomycetidae</taxon>
        <taxon>Agaricales</taxon>
        <taxon>Marasmiineae</taxon>
        <taxon>Physalacriaceae</taxon>
        <taxon>Armillaria</taxon>
    </lineage>
</organism>
<sequence>MAPFESSTHRRRLFNYREYVGGNYFSEAFGWKGFSGNGHVLMAVHPSPGGSADAVPEASLIVVGEILPSRFWVDKVGGWKKEFGPMKSAKFNLALGEPQDVGFADEPRLPWQRQHQLRNEIGKLTWLHSNQGDRVCEWVRGTSVQ</sequence>
<evidence type="ECO:0000313" key="2">
    <source>
        <dbReference type="Proteomes" id="UP001175226"/>
    </source>
</evidence>
<gene>
    <name evidence="1" type="ORF">EV421DRAFT_1898420</name>
</gene>
<name>A0AA39JZ67_9AGAR</name>
<dbReference type="AlphaFoldDB" id="A0AA39JZ67"/>
<proteinExistence type="predicted"/>
<evidence type="ECO:0000313" key="1">
    <source>
        <dbReference type="EMBL" id="KAK0451448.1"/>
    </source>
</evidence>
<keyword evidence="2" id="KW-1185">Reference proteome</keyword>
<dbReference type="Proteomes" id="UP001175226">
    <property type="component" value="Unassembled WGS sequence"/>
</dbReference>
<protein>
    <submittedName>
        <fullName evidence="1">Uncharacterized protein</fullName>
    </submittedName>
</protein>
<accession>A0AA39JZ67</accession>
<reference evidence="1" key="1">
    <citation type="submission" date="2023-06" db="EMBL/GenBank/DDBJ databases">
        <authorList>
            <consortium name="Lawrence Berkeley National Laboratory"/>
            <person name="Ahrendt S."/>
            <person name="Sahu N."/>
            <person name="Indic B."/>
            <person name="Wong-Bajracharya J."/>
            <person name="Merenyi Z."/>
            <person name="Ke H.-M."/>
            <person name="Monk M."/>
            <person name="Kocsube S."/>
            <person name="Drula E."/>
            <person name="Lipzen A."/>
            <person name="Balint B."/>
            <person name="Henrissat B."/>
            <person name="Andreopoulos B."/>
            <person name="Martin F.M."/>
            <person name="Harder C.B."/>
            <person name="Rigling D."/>
            <person name="Ford K.L."/>
            <person name="Foster G.D."/>
            <person name="Pangilinan J."/>
            <person name="Papanicolaou A."/>
            <person name="Barry K."/>
            <person name="LaButti K."/>
            <person name="Viragh M."/>
            <person name="Koriabine M."/>
            <person name="Yan M."/>
            <person name="Riley R."/>
            <person name="Champramary S."/>
            <person name="Plett K.L."/>
            <person name="Tsai I.J."/>
            <person name="Slot J."/>
            <person name="Sipos G."/>
            <person name="Plett J."/>
            <person name="Nagy L.G."/>
            <person name="Grigoriev I.V."/>
        </authorList>
    </citation>
    <scope>NUCLEOTIDE SEQUENCE</scope>
    <source>
        <strain evidence="1">FPL87.14</strain>
    </source>
</reference>
<comment type="caution">
    <text evidence="1">The sequence shown here is derived from an EMBL/GenBank/DDBJ whole genome shotgun (WGS) entry which is preliminary data.</text>
</comment>
<dbReference type="EMBL" id="JAUEPT010000005">
    <property type="protein sequence ID" value="KAK0451448.1"/>
    <property type="molecule type" value="Genomic_DNA"/>
</dbReference>